<dbReference type="InterPro" id="IPR051610">
    <property type="entry name" value="GPI/OXD"/>
</dbReference>
<dbReference type="PANTHER" id="PTHR35848:SF9">
    <property type="entry name" value="SLL1358 PROTEIN"/>
    <property type="match status" value="1"/>
</dbReference>
<dbReference type="GO" id="GO:0046872">
    <property type="term" value="F:metal ion binding"/>
    <property type="evidence" value="ECO:0007669"/>
    <property type="project" value="UniProtKB-KW"/>
</dbReference>
<evidence type="ECO:0000256" key="1">
    <source>
        <dbReference type="ARBA" id="ARBA00022723"/>
    </source>
</evidence>
<dbReference type="AlphaFoldDB" id="A0A6L8LWJ3"/>
<dbReference type="Gene3D" id="2.60.120.10">
    <property type="entry name" value="Jelly Rolls"/>
    <property type="match status" value="1"/>
</dbReference>
<dbReference type="InterPro" id="IPR013096">
    <property type="entry name" value="Cupin_2"/>
</dbReference>
<dbReference type="Pfam" id="PF07883">
    <property type="entry name" value="Cupin_2"/>
    <property type="match status" value="1"/>
</dbReference>
<comment type="caution">
    <text evidence="3">The sequence shown here is derived from an EMBL/GenBank/DDBJ whole genome shotgun (WGS) entry which is preliminary data.</text>
</comment>
<dbReference type="PANTHER" id="PTHR35848">
    <property type="entry name" value="OXALATE-BINDING PROTEIN"/>
    <property type="match status" value="1"/>
</dbReference>
<keyword evidence="4" id="KW-1185">Reference proteome</keyword>
<dbReference type="EMBL" id="WWEU01000004">
    <property type="protein sequence ID" value="MYM60135.1"/>
    <property type="molecule type" value="Genomic_DNA"/>
</dbReference>
<dbReference type="RefSeq" id="WP_160930445.1">
    <property type="nucleotide sequence ID" value="NZ_WWEU01000004.1"/>
</dbReference>
<organism evidence="3 4">
    <name type="scientific">Vibrio tetraodonis subsp. pristinus</name>
    <dbReference type="NCBI Taxonomy" id="2695891"/>
    <lineage>
        <taxon>Bacteria</taxon>
        <taxon>Pseudomonadati</taxon>
        <taxon>Pseudomonadota</taxon>
        <taxon>Gammaproteobacteria</taxon>
        <taxon>Vibrionales</taxon>
        <taxon>Vibrionaceae</taxon>
        <taxon>Vibrio</taxon>
    </lineage>
</organism>
<dbReference type="Proteomes" id="UP000478571">
    <property type="component" value="Unassembled WGS sequence"/>
</dbReference>
<protein>
    <submittedName>
        <fullName evidence="3">Cupin domain-containing protein</fullName>
    </submittedName>
</protein>
<evidence type="ECO:0000313" key="3">
    <source>
        <dbReference type="EMBL" id="MYM60135.1"/>
    </source>
</evidence>
<feature type="domain" description="Cupin type-2" evidence="2">
    <location>
        <begin position="47"/>
        <end position="118"/>
    </location>
</feature>
<reference evidence="3 4" key="1">
    <citation type="submission" date="2020-01" db="EMBL/GenBank/DDBJ databases">
        <title>Draft Genome Sequence of Vibrio sp. strain OCN044, Isolated from a Healthy Coral at Palmyra Atoll.</title>
        <authorList>
            <person name="Videau P."/>
            <person name="Loughran R."/>
            <person name="Esquivel A."/>
            <person name="Deadmond M."/>
            <person name="Paddock B.E."/>
            <person name="Saw J.H."/>
            <person name="Ushijima B."/>
        </authorList>
    </citation>
    <scope>NUCLEOTIDE SEQUENCE [LARGE SCALE GENOMIC DNA]</scope>
    <source>
        <strain evidence="3 4">OCN044</strain>
    </source>
</reference>
<name>A0A6L8LWJ3_9VIBR</name>
<dbReference type="CDD" id="cd02224">
    <property type="entry name" value="cupin_SPO2919-like"/>
    <property type="match status" value="1"/>
</dbReference>
<evidence type="ECO:0000259" key="2">
    <source>
        <dbReference type="Pfam" id="PF07883"/>
    </source>
</evidence>
<dbReference type="InterPro" id="IPR011051">
    <property type="entry name" value="RmlC_Cupin_sf"/>
</dbReference>
<accession>A0A6L8LWJ3</accession>
<proteinExistence type="predicted"/>
<dbReference type="InterPro" id="IPR014710">
    <property type="entry name" value="RmlC-like_jellyroll"/>
</dbReference>
<dbReference type="SUPFAM" id="SSF51182">
    <property type="entry name" value="RmlC-like cupins"/>
    <property type="match status" value="1"/>
</dbReference>
<sequence length="154" mass="16866">MTKVKDTLSLKGDTSNPFPEPFKSLLGQAECKGLGGLFGLTQFGVNLEVLEPDAQSALRHWHTKSDEFVYVLSGELCLVTDDGEQTMRAGMCAGFPAGIENGHHLINRSSDQATFIVIGSRELGDEVHYPDDDFKWVVNSSGKWIACKKDGTPY</sequence>
<evidence type="ECO:0000313" key="4">
    <source>
        <dbReference type="Proteomes" id="UP000478571"/>
    </source>
</evidence>
<keyword evidence="1" id="KW-0479">Metal-binding</keyword>
<gene>
    <name evidence="3" type="ORF">GTG28_12950</name>
</gene>